<comment type="caution">
    <text evidence="4">The sequence shown here is derived from an EMBL/GenBank/DDBJ whole genome shotgun (WGS) entry which is preliminary data.</text>
</comment>
<evidence type="ECO:0000259" key="3">
    <source>
        <dbReference type="Pfam" id="PF12146"/>
    </source>
</evidence>
<evidence type="ECO:0000313" key="5">
    <source>
        <dbReference type="Proteomes" id="UP000239532"/>
    </source>
</evidence>
<protein>
    <submittedName>
        <fullName evidence="4">Uncharacterized protein</fullName>
    </submittedName>
</protein>
<dbReference type="InterPro" id="IPR029058">
    <property type="entry name" value="AB_hydrolase_fold"/>
</dbReference>
<name>A0A2S9WUU9_9FLAO</name>
<keyword evidence="1" id="KW-0732">Signal</keyword>
<dbReference type="OrthoDB" id="9809549at2"/>
<dbReference type="InterPro" id="IPR013595">
    <property type="entry name" value="Pept_S33_TAP-like_C"/>
</dbReference>
<dbReference type="RefSeq" id="WP_105983008.1">
    <property type="nucleotide sequence ID" value="NZ_MQUC01000003.1"/>
</dbReference>
<gene>
    <name evidence="4" type="ORF">BST86_09115</name>
</gene>
<feature type="domain" description="Serine aminopeptidase S33" evidence="3">
    <location>
        <begin position="80"/>
        <end position="181"/>
    </location>
</feature>
<evidence type="ECO:0000259" key="2">
    <source>
        <dbReference type="Pfam" id="PF08386"/>
    </source>
</evidence>
<feature type="signal peptide" evidence="1">
    <location>
        <begin position="1"/>
        <end position="21"/>
    </location>
</feature>
<evidence type="ECO:0000256" key="1">
    <source>
        <dbReference type="SAM" id="SignalP"/>
    </source>
</evidence>
<proteinExistence type="predicted"/>
<dbReference type="SUPFAM" id="SSF53474">
    <property type="entry name" value="alpha/beta-Hydrolases"/>
    <property type="match status" value="1"/>
</dbReference>
<dbReference type="Gene3D" id="3.40.50.1820">
    <property type="entry name" value="alpha/beta hydrolase"/>
    <property type="match status" value="1"/>
</dbReference>
<dbReference type="InterPro" id="IPR022742">
    <property type="entry name" value="Hydrolase_4"/>
</dbReference>
<dbReference type="PANTHER" id="PTHR43265">
    <property type="entry name" value="ESTERASE ESTD"/>
    <property type="match status" value="1"/>
</dbReference>
<dbReference type="EMBL" id="MQUC01000003">
    <property type="protein sequence ID" value="PRP67250.1"/>
    <property type="molecule type" value="Genomic_DNA"/>
</dbReference>
<sequence>MNKLILLLLLPFFALGQNAFKMDKQETTTDPSVVDINEFIKGTLWTPEGADQVPLVILFTGSGPNDRNGNSMMTRNDSHKQLAKVLMENGIATYRYDKRSFTLVKERKPTDDISFNDFVTDAQTVVAHFANDERFSKIILAGHSQGSLVALLSIDKNVDGFISLAGAADPIDQIIVQQIAAQAPGLDKEAAAVFAQMKTQDSVVTKVNPYLMSVVGPGIQPFMKSWMAYHPTDLIKDVAVPTLILNGTRDRQVSIDQAEKLHNALPESKLVIIEGMDHLFKKVGNDDIEAAKSYTDPSFPLHPELVEEILAFVKQ</sequence>
<feature type="chain" id="PRO_5015715091" evidence="1">
    <location>
        <begin position="22"/>
        <end position="315"/>
    </location>
</feature>
<evidence type="ECO:0000313" key="4">
    <source>
        <dbReference type="EMBL" id="PRP67250.1"/>
    </source>
</evidence>
<dbReference type="Pfam" id="PF08386">
    <property type="entry name" value="Abhydrolase_4"/>
    <property type="match status" value="1"/>
</dbReference>
<dbReference type="InterPro" id="IPR053145">
    <property type="entry name" value="AB_hydrolase_Est10"/>
</dbReference>
<dbReference type="PANTHER" id="PTHR43265:SF1">
    <property type="entry name" value="ESTERASE ESTD"/>
    <property type="match status" value="1"/>
</dbReference>
<organism evidence="4 5">
    <name type="scientific">Nonlabens agnitus</name>
    <dbReference type="NCBI Taxonomy" id="870484"/>
    <lineage>
        <taxon>Bacteria</taxon>
        <taxon>Pseudomonadati</taxon>
        <taxon>Bacteroidota</taxon>
        <taxon>Flavobacteriia</taxon>
        <taxon>Flavobacteriales</taxon>
        <taxon>Flavobacteriaceae</taxon>
        <taxon>Nonlabens</taxon>
    </lineage>
</organism>
<dbReference type="AlphaFoldDB" id="A0A2S9WUU9"/>
<dbReference type="GO" id="GO:0052689">
    <property type="term" value="F:carboxylic ester hydrolase activity"/>
    <property type="evidence" value="ECO:0007669"/>
    <property type="project" value="TreeGrafter"/>
</dbReference>
<dbReference type="Pfam" id="PF12146">
    <property type="entry name" value="Hydrolase_4"/>
    <property type="match status" value="1"/>
</dbReference>
<accession>A0A2S9WUU9</accession>
<feature type="domain" description="Peptidase S33 tripeptidyl aminopeptidase-like C-terminal" evidence="2">
    <location>
        <begin position="238"/>
        <end position="280"/>
    </location>
</feature>
<dbReference type="Proteomes" id="UP000239532">
    <property type="component" value="Unassembled WGS sequence"/>
</dbReference>
<reference evidence="4 5" key="1">
    <citation type="submission" date="2016-11" db="EMBL/GenBank/DDBJ databases">
        <title>Trade-off between light-utilization and light-protection in marine flavobacteria.</title>
        <authorList>
            <person name="Kumagai Y."/>
        </authorList>
    </citation>
    <scope>NUCLEOTIDE SEQUENCE [LARGE SCALE GENOMIC DNA]</scope>
    <source>
        <strain evidence="4 5">JCM 17109</strain>
    </source>
</reference>
<keyword evidence="5" id="KW-1185">Reference proteome</keyword>